<feature type="region of interest" description="Disordered" evidence="1">
    <location>
        <begin position="207"/>
        <end position="231"/>
    </location>
</feature>
<gene>
    <name evidence="3" type="ORF">SCUD_LOCUS17627</name>
</gene>
<dbReference type="PANTHER" id="PTHR11905:SF159">
    <property type="entry name" value="ADAM METALLOPROTEASE"/>
    <property type="match status" value="1"/>
</dbReference>
<dbReference type="GO" id="GO:0006509">
    <property type="term" value="P:membrane protein ectodomain proteolysis"/>
    <property type="evidence" value="ECO:0007669"/>
    <property type="project" value="TreeGrafter"/>
</dbReference>
<dbReference type="Proteomes" id="UP000279833">
    <property type="component" value="Unassembled WGS sequence"/>
</dbReference>
<dbReference type="STRING" id="6186.A0A183KRE2"/>
<dbReference type="EMBL" id="UZAK01040026">
    <property type="protein sequence ID" value="VDP63923.1"/>
    <property type="molecule type" value="Genomic_DNA"/>
</dbReference>
<feature type="compositionally biased region" description="Polar residues" evidence="1">
    <location>
        <begin position="216"/>
        <end position="229"/>
    </location>
</feature>
<dbReference type="WBParaSite" id="SCUD_0001763101-mRNA-1">
    <property type="protein sequence ID" value="SCUD_0001763101-mRNA-1"/>
    <property type="gene ID" value="SCUD_0001763101"/>
</dbReference>
<evidence type="ECO:0000313" key="5">
    <source>
        <dbReference type="WBParaSite" id="SCUD_0001763101-mRNA-1"/>
    </source>
</evidence>
<sequence length="288" mass="32471">AHCIRGGCREADGWCRVLWGKTARLADKYCFYENEVKSKKSNVDSVANCGVHRPLSKNRWEDVKTWTGIACETWHDTSCGRLWCHHQNEKAMLLGWIQSQTRVIHSSGRSCSALVYDPVWPASDPTTWDENKLVQINANGAGVGLYSANTQDAGMVPDGTPCSRGFCYNGTCKTIDNVRPLYSCYCNGRGSLLNRFRDLIRSELSNEKTESRFQEQLRSQLGSSENETGSDVAWKDIQTSVETAVTTINDLNHRDTKNQWISSRSITLMDPRKFIPSGPEHDEELKQI</sequence>
<dbReference type="Pfam" id="PF08516">
    <property type="entry name" value="ADAM_CR"/>
    <property type="match status" value="1"/>
</dbReference>
<dbReference type="PANTHER" id="PTHR11905">
    <property type="entry name" value="ADAM A DISINTEGRIN AND METALLOPROTEASE DOMAIN"/>
    <property type="match status" value="1"/>
</dbReference>
<reference evidence="5" key="1">
    <citation type="submission" date="2016-06" db="UniProtKB">
        <authorList>
            <consortium name="WormBaseParasite"/>
        </authorList>
    </citation>
    <scope>IDENTIFICATION</scope>
</reference>
<accession>A0A183KRE2</accession>
<evidence type="ECO:0000256" key="1">
    <source>
        <dbReference type="SAM" id="MobiDB-lite"/>
    </source>
</evidence>
<keyword evidence="4" id="KW-1185">Reference proteome</keyword>
<evidence type="ECO:0000259" key="2">
    <source>
        <dbReference type="SMART" id="SM00608"/>
    </source>
</evidence>
<protein>
    <submittedName>
        <fullName evidence="5">ACR domain-containing protein</fullName>
    </submittedName>
</protein>
<evidence type="ECO:0000313" key="3">
    <source>
        <dbReference type="EMBL" id="VDP63923.1"/>
    </source>
</evidence>
<dbReference type="SMART" id="SM00608">
    <property type="entry name" value="ACR"/>
    <property type="match status" value="1"/>
</dbReference>
<organism evidence="5">
    <name type="scientific">Schistosoma curassoni</name>
    <dbReference type="NCBI Taxonomy" id="6186"/>
    <lineage>
        <taxon>Eukaryota</taxon>
        <taxon>Metazoa</taxon>
        <taxon>Spiralia</taxon>
        <taxon>Lophotrochozoa</taxon>
        <taxon>Platyhelminthes</taxon>
        <taxon>Trematoda</taxon>
        <taxon>Digenea</taxon>
        <taxon>Strigeidida</taxon>
        <taxon>Schistosomatoidea</taxon>
        <taxon>Schistosomatidae</taxon>
        <taxon>Schistosoma</taxon>
    </lineage>
</organism>
<dbReference type="InterPro" id="IPR006586">
    <property type="entry name" value="ADAM_Cys-rich"/>
</dbReference>
<proteinExistence type="predicted"/>
<dbReference type="AlphaFoldDB" id="A0A183KRE2"/>
<evidence type="ECO:0000313" key="4">
    <source>
        <dbReference type="Proteomes" id="UP000279833"/>
    </source>
</evidence>
<feature type="domain" description="ADAM cysteine-rich" evidence="2">
    <location>
        <begin position="1"/>
        <end position="175"/>
    </location>
</feature>
<reference evidence="3 4" key="2">
    <citation type="submission" date="2018-11" db="EMBL/GenBank/DDBJ databases">
        <authorList>
            <consortium name="Pathogen Informatics"/>
        </authorList>
    </citation>
    <scope>NUCLEOTIDE SEQUENCE [LARGE SCALE GENOMIC DNA]</scope>
    <source>
        <strain evidence="3">Dakar</strain>
        <strain evidence="4">Dakar, Senegal</strain>
    </source>
</reference>
<name>A0A183KRE2_9TREM</name>